<reference evidence="1 2" key="1">
    <citation type="journal article" date="2014" name="PLoS ONE">
        <title>Global Analysis of Gene Expression Profiles in Physic Nut (Jatropha curcas L.) Seedlings Exposed to Salt Stress.</title>
        <authorList>
            <person name="Zhang L."/>
            <person name="Zhang C."/>
            <person name="Wu P."/>
            <person name="Chen Y."/>
            <person name="Li M."/>
            <person name="Jiang H."/>
            <person name="Wu G."/>
        </authorList>
    </citation>
    <scope>NUCLEOTIDE SEQUENCE [LARGE SCALE GENOMIC DNA]</scope>
    <source>
        <strain evidence="2">cv. GZQX0401</strain>
        <tissue evidence="1">Young leaves</tissue>
    </source>
</reference>
<dbReference type="OrthoDB" id="1748438at2759"/>
<name>A0A067K9W3_JATCU</name>
<sequence length="109" mass="12645">MELFISYGMQRWTKRLEKVEKINLNQYGMTSLVTLRGLPIDRAFLDACVHLWDPQAHVFRFGTHYEEMCLMYEEFAIVLGNDSERAPMAAPIGTGFFKSFMRMLGLSVE</sequence>
<protein>
    <recommendedName>
        <fullName evidence="3">Aminotransferase-like plant mobile domain-containing protein</fullName>
    </recommendedName>
</protein>
<evidence type="ECO:0000313" key="2">
    <source>
        <dbReference type="Proteomes" id="UP000027138"/>
    </source>
</evidence>
<organism evidence="1 2">
    <name type="scientific">Jatropha curcas</name>
    <name type="common">Barbados nut</name>
    <dbReference type="NCBI Taxonomy" id="180498"/>
    <lineage>
        <taxon>Eukaryota</taxon>
        <taxon>Viridiplantae</taxon>
        <taxon>Streptophyta</taxon>
        <taxon>Embryophyta</taxon>
        <taxon>Tracheophyta</taxon>
        <taxon>Spermatophyta</taxon>
        <taxon>Magnoliopsida</taxon>
        <taxon>eudicotyledons</taxon>
        <taxon>Gunneridae</taxon>
        <taxon>Pentapetalae</taxon>
        <taxon>rosids</taxon>
        <taxon>fabids</taxon>
        <taxon>Malpighiales</taxon>
        <taxon>Euphorbiaceae</taxon>
        <taxon>Crotonoideae</taxon>
        <taxon>Jatropheae</taxon>
        <taxon>Jatropha</taxon>
    </lineage>
</organism>
<dbReference type="AlphaFoldDB" id="A0A067K9W3"/>
<gene>
    <name evidence="1" type="ORF">JCGZ_14980</name>
</gene>
<evidence type="ECO:0008006" key="3">
    <source>
        <dbReference type="Google" id="ProtNLM"/>
    </source>
</evidence>
<dbReference type="Proteomes" id="UP000027138">
    <property type="component" value="Unassembled WGS sequence"/>
</dbReference>
<proteinExistence type="predicted"/>
<keyword evidence="2" id="KW-1185">Reference proteome</keyword>
<dbReference type="EMBL" id="KK914595">
    <property type="protein sequence ID" value="KDP31748.1"/>
    <property type="molecule type" value="Genomic_DNA"/>
</dbReference>
<accession>A0A067K9W3</accession>
<evidence type="ECO:0000313" key="1">
    <source>
        <dbReference type="EMBL" id="KDP31748.1"/>
    </source>
</evidence>